<dbReference type="Proteomes" id="UP000516052">
    <property type="component" value="Chromosome"/>
</dbReference>
<dbReference type="KEGG" id="sroi:IAG44_20280"/>
<protein>
    <submittedName>
        <fullName evidence="1">Uncharacterized protein</fullName>
    </submittedName>
</protein>
<organism evidence="1 2">
    <name type="scientific">Streptomyces roseirectus</name>
    <dbReference type="NCBI Taxonomy" id="2768066"/>
    <lineage>
        <taxon>Bacteria</taxon>
        <taxon>Bacillati</taxon>
        <taxon>Actinomycetota</taxon>
        <taxon>Actinomycetes</taxon>
        <taxon>Kitasatosporales</taxon>
        <taxon>Streptomycetaceae</taxon>
        <taxon>Streptomyces</taxon>
    </lineage>
</organism>
<keyword evidence="2" id="KW-1185">Reference proteome</keyword>
<dbReference type="AlphaFoldDB" id="A0A7H0IFG8"/>
<dbReference type="RefSeq" id="WP_187748503.1">
    <property type="nucleotide sequence ID" value="NZ_CP060828.1"/>
</dbReference>
<gene>
    <name evidence="1" type="ORF">IAG44_20280</name>
</gene>
<proteinExistence type="predicted"/>
<evidence type="ECO:0000313" key="2">
    <source>
        <dbReference type="Proteomes" id="UP000516052"/>
    </source>
</evidence>
<evidence type="ECO:0000313" key="1">
    <source>
        <dbReference type="EMBL" id="QNP71534.1"/>
    </source>
</evidence>
<reference evidence="1 2" key="1">
    <citation type="submission" date="2020-08" db="EMBL/GenBank/DDBJ databases">
        <title>A novel species.</title>
        <authorList>
            <person name="Gao J."/>
        </authorList>
    </citation>
    <scope>NUCLEOTIDE SEQUENCE [LARGE SCALE GENOMIC DNA]</scope>
    <source>
        <strain evidence="1 2">CRXT-G-22</strain>
    </source>
</reference>
<name>A0A7H0IFG8_9ACTN</name>
<dbReference type="EMBL" id="CP060828">
    <property type="protein sequence ID" value="QNP71534.1"/>
    <property type="molecule type" value="Genomic_DNA"/>
</dbReference>
<accession>A0A7H0IFG8</accession>
<sequence length="111" mass="12622">MHNELSQALHSLAPDAALIRVFPKRQGMIHFYGADFFMLLAPQDVEERAARLIRQHFGDAVDWRLPHDFHVPTGCLYVTPHPDRVGYVPEDDRSFGLLAERYVATAHGGDR</sequence>